<dbReference type="Pfam" id="PF13556">
    <property type="entry name" value="HTH_30"/>
    <property type="match status" value="1"/>
</dbReference>
<dbReference type="Gene3D" id="1.10.10.2840">
    <property type="entry name" value="PucR C-terminal helix-turn-helix domain"/>
    <property type="match status" value="1"/>
</dbReference>
<dbReference type="InterPro" id="IPR042070">
    <property type="entry name" value="PucR_C-HTH_sf"/>
</dbReference>
<reference evidence="2" key="2">
    <citation type="submission" date="2020-09" db="EMBL/GenBank/DDBJ databases">
        <authorList>
            <person name="Sun Q."/>
            <person name="Ohkuma M."/>
        </authorList>
    </citation>
    <scope>NUCLEOTIDE SEQUENCE</scope>
    <source>
        <strain evidence="2">JCM 3035</strain>
    </source>
</reference>
<protein>
    <recommendedName>
        <fullName evidence="1">PucR C-terminal helix-turn-helix domain-containing protein</fullName>
    </recommendedName>
</protein>
<dbReference type="AlphaFoldDB" id="A0A917VQM3"/>
<dbReference type="PANTHER" id="PTHR33744:SF17">
    <property type="entry name" value="CONSERVED PROTEIN"/>
    <property type="match status" value="1"/>
</dbReference>
<feature type="domain" description="PucR C-terminal helix-turn-helix" evidence="1">
    <location>
        <begin position="477"/>
        <end position="533"/>
    </location>
</feature>
<dbReference type="InterPro" id="IPR051448">
    <property type="entry name" value="CdaR-like_regulators"/>
</dbReference>
<evidence type="ECO:0000313" key="2">
    <source>
        <dbReference type="EMBL" id="GGL04465.1"/>
    </source>
</evidence>
<dbReference type="RefSeq" id="WP_189326357.1">
    <property type="nucleotide sequence ID" value="NZ_BMPQ01000030.1"/>
</dbReference>
<proteinExistence type="predicted"/>
<organism evidence="2 3">
    <name type="scientific">Streptomyces flaveus</name>
    <dbReference type="NCBI Taxonomy" id="66370"/>
    <lineage>
        <taxon>Bacteria</taxon>
        <taxon>Bacillati</taxon>
        <taxon>Actinomycetota</taxon>
        <taxon>Actinomycetes</taxon>
        <taxon>Kitasatosporales</taxon>
        <taxon>Streptomycetaceae</taxon>
        <taxon>Streptomyces</taxon>
        <taxon>Streptomyces aurantiacus group</taxon>
    </lineage>
</organism>
<dbReference type="PANTHER" id="PTHR33744">
    <property type="entry name" value="CARBOHYDRATE DIACID REGULATOR"/>
    <property type="match status" value="1"/>
</dbReference>
<sequence length="545" mass="57598">MTAIRLDQLVEALQGGVISVLSEGDAGAGSAGEQPVIGVELLDCPEALGTTAPGHLLLGVGLDIGDRTALAAALRTAADNSCALAVKCTAPALPDVVAQVREAGVPVLAVEPQVPWTRVQRLVTTILAARAAGTESGGGTTGGDLFSLANAVAGIVGGAVAIMDTQQVVVAYSNLSDQPIDETRRRGILGRRVPEDALADHLDRAVWVSDAVVRRHRPGDLPRMAVVIRAGEDVLGSLWVAFSDETAVTDCGPALQEAARVAALHMLALRRQVDAEQERRDRALRSTLEGQPEQGDPHGGVRLPAVLVGLAETVRETNGEESSEAGLAARHRAAAMRMLDLAVLDGRSLGYEPAAALLGNRVYVLLPAAGSGSVSTSVLLDHLLDRAGHSLHRSFTAVHSPTVGTLPALLSDRRDIDAALDHLGEQRADPGAYRTEDLRPELVLRRLVGAVRDEPELRTGIAERLRAHDAEHATDYAATLLTYLRHFGDVAAASGELHIHQNTLRLRLRRAEQLFGMTLTDPTRRLLLTLELTALAGLSQPPTAE</sequence>
<gene>
    <name evidence="2" type="ORF">GCM10010094_76670</name>
</gene>
<keyword evidence="3" id="KW-1185">Reference proteome</keyword>
<dbReference type="EMBL" id="BMPQ01000030">
    <property type="protein sequence ID" value="GGL04465.1"/>
    <property type="molecule type" value="Genomic_DNA"/>
</dbReference>
<evidence type="ECO:0000259" key="1">
    <source>
        <dbReference type="Pfam" id="PF13556"/>
    </source>
</evidence>
<reference evidence="2" key="1">
    <citation type="journal article" date="2014" name="Int. J. Syst. Evol. Microbiol.">
        <title>Complete genome sequence of Corynebacterium casei LMG S-19264T (=DSM 44701T), isolated from a smear-ripened cheese.</title>
        <authorList>
            <consortium name="US DOE Joint Genome Institute (JGI-PGF)"/>
            <person name="Walter F."/>
            <person name="Albersmeier A."/>
            <person name="Kalinowski J."/>
            <person name="Ruckert C."/>
        </authorList>
    </citation>
    <scope>NUCLEOTIDE SEQUENCE</scope>
    <source>
        <strain evidence="2">JCM 3035</strain>
    </source>
</reference>
<name>A0A917VQM3_9ACTN</name>
<comment type="caution">
    <text evidence="2">The sequence shown here is derived from an EMBL/GenBank/DDBJ whole genome shotgun (WGS) entry which is preliminary data.</text>
</comment>
<dbReference type="InterPro" id="IPR025736">
    <property type="entry name" value="PucR_C-HTH_dom"/>
</dbReference>
<evidence type="ECO:0000313" key="3">
    <source>
        <dbReference type="Proteomes" id="UP000637788"/>
    </source>
</evidence>
<dbReference type="Proteomes" id="UP000637788">
    <property type="component" value="Unassembled WGS sequence"/>
</dbReference>
<accession>A0A917VQM3</accession>